<evidence type="ECO:0000256" key="4">
    <source>
        <dbReference type="ARBA" id="ARBA00022729"/>
    </source>
</evidence>
<comment type="subcellular location">
    <subcellularLocation>
        <location evidence="1">Endoplasmic reticulum</location>
    </subcellularLocation>
</comment>
<dbReference type="PANTHER" id="PTHR17600">
    <property type="entry name" value="MESODERM DEVELOPMENT CANDIDATE 2"/>
    <property type="match status" value="1"/>
</dbReference>
<protein>
    <submittedName>
        <fullName evidence="7">Uncharacterized protein</fullName>
    </submittedName>
</protein>
<evidence type="ECO:0000256" key="1">
    <source>
        <dbReference type="ARBA" id="ARBA00004240"/>
    </source>
</evidence>
<dbReference type="GO" id="GO:0005783">
    <property type="term" value="C:endoplasmic reticulum"/>
    <property type="evidence" value="ECO:0007669"/>
    <property type="project" value="UniProtKB-SubCell"/>
</dbReference>
<dbReference type="PANTHER" id="PTHR17600:SF2">
    <property type="entry name" value="LRP CHAPERONE MESD"/>
    <property type="match status" value="1"/>
</dbReference>
<comment type="similarity">
    <text evidence="2">Belongs to the MESD family.</text>
</comment>
<dbReference type="AlphaFoldDB" id="A0A7R8WK92"/>
<dbReference type="GO" id="GO:0016055">
    <property type="term" value="P:Wnt signaling pathway"/>
    <property type="evidence" value="ECO:0007669"/>
    <property type="project" value="UniProtKB-KW"/>
</dbReference>
<dbReference type="OrthoDB" id="75833at2759"/>
<dbReference type="GO" id="GO:0006457">
    <property type="term" value="P:protein folding"/>
    <property type="evidence" value="ECO:0007669"/>
    <property type="project" value="InterPro"/>
</dbReference>
<dbReference type="Pfam" id="PF10185">
    <property type="entry name" value="Mesd"/>
    <property type="match status" value="1"/>
</dbReference>
<feature type="non-terminal residue" evidence="7">
    <location>
        <position position="1"/>
    </location>
</feature>
<accession>A0A7R8WK92</accession>
<reference evidence="7" key="1">
    <citation type="submission" date="2020-11" db="EMBL/GenBank/DDBJ databases">
        <authorList>
            <person name="Tran Van P."/>
        </authorList>
    </citation>
    <scope>NUCLEOTIDE SEQUENCE</scope>
</reference>
<dbReference type="Gene3D" id="3.30.70.260">
    <property type="match status" value="1"/>
</dbReference>
<keyword evidence="4" id="KW-0732">Signal</keyword>
<evidence type="ECO:0000256" key="5">
    <source>
        <dbReference type="ARBA" id="ARBA00022824"/>
    </source>
</evidence>
<dbReference type="EMBL" id="OB662519">
    <property type="protein sequence ID" value="CAD7230183.1"/>
    <property type="molecule type" value="Genomic_DNA"/>
</dbReference>
<dbReference type="PROSITE" id="PS51257">
    <property type="entry name" value="PROKAR_LIPOPROTEIN"/>
    <property type="match status" value="1"/>
</dbReference>
<organism evidence="7">
    <name type="scientific">Cyprideis torosa</name>
    <dbReference type="NCBI Taxonomy" id="163714"/>
    <lineage>
        <taxon>Eukaryota</taxon>
        <taxon>Metazoa</taxon>
        <taxon>Ecdysozoa</taxon>
        <taxon>Arthropoda</taxon>
        <taxon>Crustacea</taxon>
        <taxon>Oligostraca</taxon>
        <taxon>Ostracoda</taxon>
        <taxon>Podocopa</taxon>
        <taxon>Podocopida</taxon>
        <taxon>Cytherocopina</taxon>
        <taxon>Cytheroidea</taxon>
        <taxon>Cytherideidae</taxon>
        <taxon>Cyprideis</taxon>
    </lineage>
</organism>
<dbReference type="Gene3D" id="6.10.250.640">
    <property type="match status" value="1"/>
</dbReference>
<keyword evidence="5" id="KW-0256">Endoplasmic reticulum</keyword>
<sequence length="226" mass="25480">MSSSRTSLCGCLCVTLMLVLISCPLESKKFTDAEKPDWAKKDIRDYNEADLERLLEQWDEDEEPLEDDELPEHLRKGPNIDLSQLDMSDPEAMLKLTKKGKTVMTFVQVDPSLSPSEVESRTTLWQTGLWNAHMQAEKYLRTVPMEVAESCNCALRRTLDQWCDLDLDLDGLDHICPASTSTSKPEKCIEVEADANSVLNPELVCPAHYEAFLVFGQCHSSVVANR</sequence>
<evidence type="ECO:0000313" key="7">
    <source>
        <dbReference type="EMBL" id="CAD7230183.1"/>
    </source>
</evidence>
<dbReference type="InterPro" id="IPR019330">
    <property type="entry name" value="MESD"/>
</dbReference>
<name>A0A7R8WK92_9CRUS</name>
<proteinExistence type="inferred from homology"/>
<keyword evidence="3" id="KW-0879">Wnt signaling pathway</keyword>
<evidence type="ECO:0000256" key="2">
    <source>
        <dbReference type="ARBA" id="ARBA00011068"/>
    </source>
</evidence>
<evidence type="ECO:0000256" key="3">
    <source>
        <dbReference type="ARBA" id="ARBA00022687"/>
    </source>
</evidence>
<gene>
    <name evidence="7" type="ORF">CTOB1V02_LOCUS8045</name>
</gene>
<evidence type="ECO:0000256" key="6">
    <source>
        <dbReference type="ARBA" id="ARBA00023186"/>
    </source>
</evidence>
<keyword evidence="6" id="KW-0143">Chaperone</keyword>